<name>A0AA96I4S4_9BACT</name>
<evidence type="ECO:0000313" key="1">
    <source>
        <dbReference type="EMBL" id="WNL12598.1"/>
    </source>
</evidence>
<evidence type="ECO:0000313" key="3">
    <source>
        <dbReference type="EMBL" id="WNL18078.1"/>
    </source>
</evidence>
<accession>A0AA96I4S4</accession>
<dbReference type="EMBL" id="CP134844">
    <property type="protein sequence ID" value="WNL12598.1"/>
    <property type="molecule type" value="Genomic_DNA"/>
</dbReference>
<evidence type="ECO:0000313" key="5">
    <source>
        <dbReference type="EMBL" id="WNL23618.1"/>
    </source>
</evidence>
<gene>
    <name evidence="2" type="ORF">RJG51_07705</name>
    <name evidence="1" type="ORF">RJG52_00680</name>
    <name evidence="3" type="ORF">RJG53_05575</name>
    <name evidence="5" type="ORF">RJG55_00685</name>
    <name evidence="4" type="ORF">RJG56_05425</name>
    <name evidence="6" type="ORF">RJG57_10635</name>
</gene>
<dbReference type="Pfam" id="PF03692">
    <property type="entry name" value="CxxCxxCC"/>
    <property type="match status" value="1"/>
</dbReference>
<reference evidence="3" key="1">
    <citation type="submission" date="2023-09" db="EMBL/GenBank/DDBJ databases">
        <title>Arcobacter tbilisiensis sp. nov. isolated from chicken meat in Tbilisi, Georgia.</title>
        <authorList>
            <person name="Matthias R."/>
            <person name="Zautner A.E."/>
        </authorList>
    </citation>
    <scope>NUCLEOTIDE SEQUENCE</scope>
    <source>
        <strain evidence="6">LEO 70</strain>
        <strain evidence="5">LEO 74</strain>
        <strain evidence="4">LEO 79</strain>
        <strain evidence="3">LEO 99</strain>
    </source>
</reference>
<sequence length="213" mass="25307">MKKYHINDSKKLSKSFKLNKTEIFSNKIIKYLYEDLNVLSEHIEQTTEYKIACGKGCGYCCNTRVEIIEPEAIFIYDYIKNNLNEEQLNSIFNKIQDIVNITSQIDKNQHVNLQLPCIFLNNNECSIYEIRPFTCREYHSVDLNSCLRHYVNLEENAGALKANKIKDSYYRIFSQYVQLYVNNNLEFSSNEFLSSLLKIHQDKEYLKKYFRKI</sequence>
<proteinExistence type="predicted"/>
<dbReference type="AlphaFoldDB" id="A0AA96I4S4"/>
<dbReference type="InterPro" id="IPR005358">
    <property type="entry name" value="Puta_zinc/iron-chelating_dom"/>
</dbReference>
<evidence type="ECO:0000313" key="2">
    <source>
        <dbReference type="EMBL" id="WNL13916.1"/>
    </source>
</evidence>
<evidence type="ECO:0000313" key="6">
    <source>
        <dbReference type="EMBL" id="WNL25490.1"/>
    </source>
</evidence>
<protein>
    <submittedName>
        <fullName evidence="3">YkgJ family cysteine cluster protein</fullName>
    </submittedName>
</protein>
<reference evidence="1" key="2">
    <citation type="submission" date="2023-09" db="EMBL/GenBank/DDBJ databases">
        <title>Characterization of Arcobacter Isolates from Retail Chicken Sold in Supermarkets in Tbilisi, Georgia.</title>
        <authorList>
            <person name="Matthias R."/>
            <person name="Zautner A.E."/>
        </authorList>
    </citation>
    <scope>NUCLEOTIDE SEQUENCE</scope>
    <source>
        <strain evidence="2">LEO 108</strain>
        <strain evidence="1">LEO 109</strain>
    </source>
</reference>
<dbReference type="EMBL" id="CP134850">
    <property type="protein sequence ID" value="WNL22346.1"/>
    <property type="molecule type" value="Genomic_DNA"/>
</dbReference>
<evidence type="ECO:0000313" key="4">
    <source>
        <dbReference type="EMBL" id="WNL22346.1"/>
    </source>
</evidence>
<organism evidence="3">
    <name type="scientific">Arcobacter sp. AZ-2023</name>
    <dbReference type="NCBI Taxonomy" id="3074453"/>
    <lineage>
        <taxon>Bacteria</taxon>
        <taxon>Pseudomonadati</taxon>
        <taxon>Campylobacterota</taxon>
        <taxon>Epsilonproteobacteria</taxon>
        <taxon>Campylobacterales</taxon>
        <taxon>Arcobacteraceae</taxon>
        <taxon>Arcobacter</taxon>
    </lineage>
</organism>
<dbReference type="EMBL" id="CP134852">
    <property type="protein sequence ID" value="WNL25490.1"/>
    <property type="molecule type" value="Genomic_DNA"/>
</dbReference>
<dbReference type="EMBL" id="CP134849">
    <property type="protein sequence ID" value="WNL18078.1"/>
    <property type="molecule type" value="Genomic_DNA"/>
</dbReference>
<dbReference type="EMBL" id="CP134845">
    <property type="protein sequence ID" value="WNL13916.1"/>
    <property type="molecule type" value="Genomic_DNA"/>
</dbReference>
<dbReference type="EMBL" id="CP134851">
    <property type="protein sequence ID" value="WNL23618.1"/>
    <property type="molecule type" value="Genomic_DNA"/>
</dbReference>